<keyword evidence="1" id="KW-0808">Transferase</keyword>
<dbReference type="STRING" id="84029.CROST_18830"/>
<evidence type="ECO:0000313" key="3">
    <source>
        <dbReference type="Proteomes" id="UP000190951"/>
    </source>
</evidence>
<dbReference type="Pfam" id="PF13692">
    <property type="entry name" value="Glyco_trans_1_4"/>
    <property type="match status" value="1"/>
</dbReference>
<dbReference type="GO" id="GO:0016757">
    <property type="term" value="F:glycosyltransferase activity"/>
    <property type="evidence" value="ECO:0007669"/>
    <property type="project" value="TreeGrafter"/>
</dbReference>
<dbReference type="GO" id="GO:0009103">
    <property type="term" value="P:lipopolysaccharide biosynthetic process"/>
    <property type="evidence" value="ECO:0007669"/>
    <property type="project" value="TreeGrafter"/>
</dbReference>
<protein>
    <submittedName>
        <fullName evidence="2">Uncharacterized protein</fullName>
    </submittedName>
</protein>
<proteinExistence type="predicted"/>
<dbReference type="PANTHER" id="PTHR46401">
    <property type="entry name" value="GLYCOSYLTRANSFERASE WBBK-RELATED"/>
    <property type="match status" value="1"/>
</dbReference>
<dbReference type="PANTHER" id="PTHR46401:SF2">
    <property type="entry name" value="GLYCOSYLTRANSFERASE WBBK-RELATED"/>
    <property type="match status" value="1"/>
</dbReference>
<dbReference type="KEGG" id="crw:CROST_039050"/>
<dbReference type="Proteomes" id="UP000190951">
    <property type="component" value="Chromosome"/>
</dbReference>
<dbReference type="CDD" id="cd03801">
    <property type="entry name" value="GT4_PimA-like"/>
    <property type="match status" value="1"/>
</dbReference>
<dbReference type="RefSeq" id="WP_077835203.1">
    <property type="nucleotide sequence ID" value="NZ_CP096983.1"/>
</dbReference>
<name>A0A1S8L7W0_9CLOT</name>
<evidence type="ECO:0000313" key="2">
    <source>
        <dbReference type="EMBL" id="URZ13155.1"/>
    </source>
</evidence>
<sequence length="420" mass="48840">MRKKLLFFTSRLPLEPVSGREMSLYYYIKYLRKMYKYKIIVVTFDDENEVLKKPNEYIEKLYKIKAPSKKVVIINLLNMVVAKKMPLQVALYYSKATKSYVDEIIQKEKPDIVMADMVRTSEYLKDFKGKKIFDMDDMLSVRYERQLNAKGKIINPFGAFSEKLPKFIKKLTDKDFVKKRVLQYECKALVDYEVEISKSYDAVVLVSDREKERLNRSLNEDKAVTVSTGVNCEYFSEKDMKVRNNVISFLGVYSAPHNEDAVLYFYNNIFPIIKKRKKELVLRLVGGNVTPSIRKLSYDQDVDIRGRVPDVRQHIKESRVFVAPLRFGSGIKTKILEAMAMGVPVVTTSIGAEGMNVENYKDIIIEDDEKKFAEAVLKLTSDDELYNKLSSNGRSFVISNYDWNIKMKSWEKVFNLLNRG</sequence>
<keyword evidence="3" id="KW-1185">Reference proteome</keyword>
<dbReference type="EMBL" id="CP096983">
    <property type="protein sequence ID" value="URZ13155.1"/>
    <property type="molecule type" value="Genomic_DNA"/>
</dbReference>
<dbReference type="SUPFAM" id="SSF53756">
    <property type="entry name" value="UDP-Glycosyltransferase/glycogen phosphorylase"/>
    <property type="match status" value="1"/>
</dbReference>
<dbReference type="Gene3D" id="3.40.50.2000">
    <property type="entry name" value="Glycogen Phosphorylase B"/>
    <property type="match status" value="2"/>
</dbReference>
<reference evidence="2 3" key="1">
    <citation type="submission" date="2022-04" db="EMBL/GenBank/DDBJ databases">
        <title>Genome sequence of C. roseum typestrain.</title>
        <authorList>
            <person name="Poehlein A."/>
            <person name="Schoch T."/>
            <person name="Duerre P."/>
            <person name="Daniel R."/>
        </authorList>
    </citation>
    <scope>NUCLEOTIDE SEQUENCE [LARGE SCALE GENOMIC DNA]</scope>
    <source>
        <strain evidence="2 3">DSM 7320</strain>
    </source>
</reference>
<organism evidence="2 3">
    <name type="scientific">Clostridium felsineum</name>
    <dbReference type="NCBI Taxonomy" id="36839"/>
    <lineage>
        <taxon>Bacteria</taxon>
        <taxon>Bacillati</taxon>
        <taxon>Bacillota</taxon>
        <taxon>Clostridia</taxon>
        <taxon>Eubacteriales</taxon>
        <taxon>Clostridiaceae</taxon>
        <taxon>Clostridium</taxon>
    </lineage>
</organism>
<accession>A0A1S8L7W0</accession>
<evidence type="ECO:0000256" key="1">
    <source>
        <dbReference type="ARBA" id="ARBA00022679"/>
    </source>
</evidence>
<dbReference type="AlphaFoldDB" id="A0A1S8L7W0"/>
<gene>
    <name evidence="2" type="ORF">CROST_039050</name>
</gene>